<dbReference type="EnsemblPlants" id="OGLUM08G08660.1">
    <property type="protein sequence ID" value="OGLUM08G08660.1"/>
    <property type="gene ID" value="OGLUM08G08660"/>
</dbReference>
<evidence type="ECO:0000313" key="2">
    <source>
        <dbReference type="EnsemblPlants" id="OGLUM08G08660.1"/>
    </source>
</evidence>
<evidence type="ECO:0000313" key="3">
    <source>
        <dbReference type="Proteomes" id="UP000026961"/>
    </source>
</evidence>
<dbReference type="Gramene" id="OGLUM08G08660.1">
    <property type="protein sequence ID" value="OGLUM08G08660.1"/>
    <property type="gene ID" value="OGLUM08G08660"/>
</dbReference>
<protein>
    <submittedName>
        <fullName evidence="2">Uncharacterized protein</fullName>
    </submittedName>
</protein>
<sequence>MAATPSARRPLYSPLSIAEGIRNGPVKKILSQIKIRKAFQTPKIDGDVSYQQLGALTNHQRQQVVAPETDDLEALTGCQCRRDLPTDGVAAEVEVLELREAPELRRYDAMEAVCSEVKLPEVSEVTQGGCNVTLEVEIWKMECDDTAATGTTHAAGDTAPLAHWDRQVSP</sequence>
<reference evidence="2" key="2">
    <citation type="submission" date="2018-05" db="EMBL/GenBank/DDBJ databases">
        <title>OgluRS3 (Oryza glumaepatula Reference Sequence Version 3).</title>
        <authorList>
            <person name="Zhang J."/>
            <person name="Kudrna D."/>
            <person name="Lee S."/>
            <person name="Talag J."/>
            <person name="Welchert J."/>
            <person name="Wing R.A."/>
        </authorList>
    </citation>
    <scope>NUCLEOTIDE SEQUENCE [LARGE SCALE GENOMIC DNA]</scope>
</reference>
<organism evidence="2">
    <name type="scientific">Oryza glumipatula</name>
    <dbReference type="NCBI Taxonomy" id="40148"/>
    <lineage>
        <taxon>Eukaryota</taxon>
        <taxon>Viridiplantae</taxon>
        <taxon>Streptophyta</taxon>
        <taxon>Embryophyta</taxon>
        <taxon>Tracheophyta</taxon>
        <taxon>Spermatophyta</taxon>
        <taxon>Magnoliopsida</taxon>
        <taxon>Liliopsida</taxon>
        <taxon>Poales</taxon>
        <taxon>Poaceae</taxon>
        <taxon>BOP clade</taxon>
        <taxon>Oryzoideae</taxon>
        <taxon>Oryzeae</taxon>
        <taxon>Oryzinae</taxon>
        <taxon>Oryza</taxon>
    </lineage>
</organism>
<evidence type="ECO:0000256" key="1">
    <source>
        <dbReference type="SAM" id="MobiDB-lite"/>
    </source>
</evidence>
<proteinExistence type="predicted"/>
<dbReference type="AlphaFoldDB" id="A0A0E0ASY7"/>
<reference evidence="2" key="1">
    <citation type="submission" date="2015-04" db="UniProtKB">
        <authorList>
            <consortium name="EnsemblPlants"/>
        </authorList>
    </citation>
    <scope>IDENTIFICATION</scope>
</reference>
<keyword evidence="3" id="KW-1185">Reference proteome</keyword>
<accession>A0A0E0ASY7</accession>
<dbReference type="HOGENOM" id="CLU_1770966_0_0_1"/>
<feature type="region of interest" description="Disordered" evidence="1">
    <location>
        <begin position="151"/>
        <end position="170"/>
    </location>
</feature>
<name>A0A0E0ASY7_9ORYZ</name>
<dbReference type="Proteomes" id="UP000026961">
    <property type="component" value="Chromosome 8"/>
</dbReference>